<dbReference type="Proteomes" id="UP000295302">
    <property type="component" value="Unassembled WGS sequence"/>
</dbReference>
<name>A0A4R4YJI4_9ACTN</name>
<dbReference type="OrthoDB" id="952780at2"/>
<dbReference type="AlphaFoldDB" id="A0A4R4YJI4"/>
<comment type="caution">
    <text evidence="1">The sequence shown here is derived from an EMBL/GenBank/DDBJ whole genome shotgun (WGS) entry which is preliminary data.</text>
</comment>
<evidence type="ECO:0000313" key="1">
    <source>
        <dbReference type="EMBL" id="TDD45081.1"/>
    </source>
</evidence>
<dbReference type="Gene3D" id="1.10.490.110">
    <property type="entry name" value="Uncharacterized conserved protein DUF2267"/>
    <property type="match status" value="1"/>
</dbReference>
<proteinExistence type="predicted"/>
<dbReference type="InterPro" id="IPR018727">
    <property type="entry name" value="DUF2267"/>
</dbReference>
<dbReference type="InterPro" id="IPR038282">
    <property type="entry name" value="DUF2267_sf"/>
</dbReference>
<gene>
    <name evidence="1" type="ORF">E1286_25025</name>
</gene>
<accession>A0A4R4YJI4</accession>
<dbReference type="EMBL" id="SMKQ01000085">
    <property type="protein sequence ID" value="TDD45081.1"/>
    <property type="molecule type" value="Genomic_DNA"/>
</dbReference>
<evidence type="ECO:0000313" key="2">
    <source>
        <dbReference type="Proteomes" id="UP000295302"/>
    </source>
</evidence>
<reference evidence="1 2" key="1">
    <citation type="submission" date="2019-03" db="EMBL/GenBank/DDBJ databases">
        <title>Draft genome sequences of novel Actinobacteria.</title>
        <authorList>
            <person name="Sahin N."/>
            <person name="Ay H."/>
            <person name="Saygin H."/>
        </authorList>
    </citation>
    <scope>NUCLEOTIDE SEQUENCE [LARGE SCALE GENOMIC DNA]</scope>
    <source>
        <strain evidence="1 2">CH32</strain>
    </source>
</reference>
<dbReference type="RefSeq" id="WP_132615993.1">
    <property type="nucleotide sequence ID" value="NZ_SMKQ01000085.1"/>
</dbReference>
<dbReference type="Pfam" id="PF10025">
    <property type="entry name" value="DUF2267"/>
    <property type="match status" value="1"/>
</dbReference>
<keyword evidence="2" id="KW-1185">Reference proteome</keyword>
<sequence length="118" mass="12220">MPECSHHPGEAKDLAARLTGRLADAVRPGRKRTQTSGVAEFCRRVAEATGATPETAQWDVSAVLSTPLEAVSGVSSTRSSAGCPPVAPSCSANGRVSEAVIQFRRPRTPAAAGSPWPP</sequence>
<organism evidence="1 2">
    <name type="scientific">Nonomuraea terrae</name>
    <dbReference type="NCBI Taxonomy" id="2530383"/>
    <lineage>
        <taxon>Bacteria</taxon>
        <taxon>Bacillati</taxon>
        <taxon>Actinomycetota</taxon>
        <taxon>Actinomycetes</taxon>
        <taxon>Streptosporangiales</taxon>
        <taxon>Streptosporangiaceae</taxon>
        <taxon>Nonomuraea</taxon>
    </lineage>
</organism>
<protein>
    <submittedName>
        <fullName evidence="1">DUF2267 domain-containing protein</fullName>
    </submittedName>
</protein>